<dbReference type="Pfam" id="PF01699">
    <property type="entry name" value="Na_Ca_ex"/>
    <property type="match status" value="1"/>
</dbReference>
<dbReference type="EMBL" id="PUHP01000574">
    <property type="protein sequence ID" value="TQN69096.1"/>
    <property type="molecule type" value="Genomic_DNA"/>
</dbReference>
<evidence type="ECO:0000313" key="11">
    <source>
        <dbReference type="EMBL" id="TQN69096.1"/>
    </source>
</evidence>
<evidence type="ECO:0000256" key="6">
    <source>
        <dbReference type="ARBA" id="ARBA00023065"/>
    </source>
</evidence>
<dbReference type="InterPro" id="IPR004713">
    <property type="entry name" value="CaH_exchang"/>
</dbReference>
<dbReference type="AlphaFoldDB" id="A0A5Q4BR01"/>
<gene>
    <name evidence="11" type="primary">Vcx1-2</name>
    <name evidence="11" type="ORF">CSHISOI_06366</name>
</gene>
<dbReference type="InterPro" id="IPR004837">
    <property type="entry name" value="NaCa_Exmemb"/>
</dbReference>
<evidence type="ECO:0000256" key="4">
    <source>
        <dbReference type="ARBA" id="ARBA00022692"/>
    </source>
</evidence>
<keyword evidence="3" id="KW-0813">Transport</keyword>
<keyword evidence="12" id="KW-1185">Reference proteome</keyword>
<keyword evidence="4 9" id="KW-0812">Transmembrane</keyword>
<sequence length="499" mass="52607">MPPSAFGCSGTRTGFPSSSGAAGLDHTTLIADAAFGSSSASASASILDPRSTFAAAAAAAAATRYTLLSWARRATSQATMFSSWLNGLLFFVPVGLWAFLADKPPLVVFATNGVAIVPLSSLLTGATEMIAEDAGDTVGALLNITLGNLVELILFVALKHKQVHVVQASILGSMLVNLLPILGTALCVNGMRQEDPVLNVAETQILSCLLLVSVFVLLIPAAFNSTFDGAEGASAAMLRMSRASAIVVLLTYVLYFVHELRAHTAPSSYDPPMFDIERCPPAFQRTISLDPPALSSRTIRFVDEESRRQNRAAAGDGAAQIELGNIDASTSNLASDDDDETSEALRRGRKARKLSSCSSRSSSCDDAACSRNQSWLSRSRSVTASARGRRSRDHSTVSTDRHSLLRPPGLAGLRILRSGGGTSLGNADTERATPRRSNGEKALSVLVLIISSALMSMCAEFLVGTIDEVTHQGHLSGDGAVVRHGVDAGKRYEHFEDAA</sequence>
<feature type="transmembrane region" description="Helical" evidence="9">
    <location>
        <begin position="203"/>
        <end position="223"/>
    </location>
</feature>
<evidence type="ECO:0000256" key="2">
    <source>
        <dbReference type="ARBA" id="ARBA00008170"/>
    </source>
</evidence>
<accession>A0A5Q4BR01</accession>
<dbReference type="InterPro" id="IPR044880">
    <property type="entry name" value="NCX_ion-bd_dom_sf"/>
</dbReference>
<dbReference type="OrthoDB" id="1699231at2759"/>
<feature type="transmembrane region" description="Helical" evidence="9">
    <location>
        <begin position="445"/>
        <end position="466"/>
    </location>
</feature>
<dbReference type="GO" id="GO:0006874">
    <property type="term" value="P:intracellular calcium ion homeostasis"/>
    <property type="evidence" value="ECO:0007669"/>
    <property type="project" value="TreeGrafter"/>
</dbReference>
<evidence type="ECO:0000256" key="8">
    <source>
        <dbReference type="SAM" id="MobiDB-lite"/>
    </source>
</evidence>
<proteinExistence type="inferred from homology"/>
<evidence type="ECO:0000256" key="9">
    <source>
        <dbReference type="SAM" id="Phobius"/>
    </source>
</evidence>
<dbReference type="PANTHER" id="PTHR31503">
    <property type="entry name" value="VACUOLAR CALCIUM ION TRANSPORTER"/>
    <property type="match status" value="1"/>
</dbReference>
<name>A0A5Q4BR01_9PEZI</name>
<feature type="compositionally biased region" description="Basic and acidic residues" evidence="8">
    <location>
        <begin position="393"/>
        <end position="403"/>
    </location>
</feature>
<protein>
    <submittedName>
        <fullName evidence="11">Vacuolar calcium ion transporter</fullName>
    </submittedName>
</protein>
<evidence type="ECO:0000259" key="10">
    <source>
        <dbReference type="Pfam" id="PF01699"/>
    </source>
</evidence>
<feature type="transmembrane region" description="Helical" evidence="9">
    <location>
        <begin position="235"/>
        <end position="257"/>
    </location>
</feature>
<comment type="similarity">
    <text evidence="2">Belongs to the Ca(2+):cation antiporter (CaCA) (TC 2.A.19) family.</text>
</comment>
<dbReference type="GO" id="GO:0015369">
    <property type="term" value="F:calcium:proton antiporter activity"/>
    <property type="evidence" value="ECO:0007669"/>
    <property type="project" value="TreeGrafter"/>
</dbReference>
<dbReference type="Proteomes" id="UP000326340">
    <property type="component" value="Unassembled WGS sequence"/>
</dbReference>
<comment type="subcellular location">
    <subcellularLocation>
        <location evidence="1">Endomembrane system</location>
        <topology evidence="1">Multi-pass membrane protein</topology>
    </subcellularLocation>
</comment>
<dbReference type="GO" id="GO:0000329">
    <property type="term" value="C:fungal-type vacuole membrane"/>
    <property type="evidence" value="ECO:0007669"/>
    <property type="project" value="TreeGrafter"/>
</dbReference>
<dbReference type="Gene3D" id="1.20.1420.30">
    <property type="entry name" value="NCX, central ion-binding region"/>
    <property type="match status" value="1"/>
</dbReference>
<feature type="domain" description="Sodium/calcium exchanger membrane region" evidence="10">
    <location>
        <begin position="106"/>
        <end position="257"/>
    </location>
</feature>
<dbReference type="PANTHER" id="PTHR31503:SF18">
    <property type="entry name" value="CA(2+)_H(+) EXCHANGER, PUTATIVE (EUROFUNG)-RELATED"/>
    <property type="match status" value="1"/>
</dbReference>
<keyword evidence="7 9" id="KW-0472">Membrane</keyword>
<reference evidence="11 12" key="1">
    <citation type="journal article" date="2019" name="Sci. Rep.">
        <title>Colletotrichum shisoi sp. nov., an anthracnose pathogen of Perilla frutescens in Japan: molecular phylogenetic, morphological and genomic evidence.</title>
        <authorList>
            <person name="Gan P."/>
            <person name="Tsushima A."/>
            <person name="Hiroyama R."/>
            <person name="Narusaka M."/>
            <person name="Takano Y."/>
            <person name="Narusaka Y."/>
            <person name="Kawaradani M."/>
            <person name="Damm U."/>
            <person name="Shirasu K."/>
        </authorList>
    </citation>
    <scope>NUCLEOTIDE SEQUENCE [LARGE SCALE GENOMIC DNA]</scope>
    <source>
        <strain evidence="11 12">PG-2018a</strain>
    </source>
</reference>
<keyword evidence="5 9" id="KW-1133">Transmembrane helix</keyword>
<dbReference type="GO" id="GO:0012505">
    <property type="term" value="C:endomembrane system"/>
    <property type="evidence" value="ECO:0007669"/>
    <property type="project" value="UniProtKB-SubCell"/>
</dbReference>
<feature type="region of interest" description="Disordered" evidence="8">
    <location>
        <begin position="380"/>
        <end position="403"/>
    </location>
</feature>
<evidence type="ECO:0000256" key="3">
    <source>
        <dbReference type="ARBA" id="ARBA00022448"/>
    </source>
</evidence>
<comment type="caution">
    <text evidence="11">The sequence shown here is derived from an EMBL/GenBank/DDBJ whole genome shotgun (WGS) entry which is preliminary data.</text>
</comment>
<feature type="transmembrane region" description="Helical" evidence="9">
    <location>
        <begin position="53"/>
        <end position="71"/>
    </location>
</feature>
<feature type="transmembrane region" description="Helical" evidence="9">
    <location>
        <begin position="106"/>
        <end position="126"/>
    </location>
</feature>
<feature type="transmembrane region" description="Helical" evidence="9">
    <location>
        <begin position="138"/>
        <end position="158"/>
    </location>
</feature>
<organism evidence="11 12">
    <name type="scientific">Colletotrichum shisoi</name>
    <dbReference type="NCBI Taxonomy" id="2078593"/>
    <lineage>
        <taxon>Eukaryota</taxon>
        <taxon>Fungi</taxon>
        <taxon>Dikarya</taxon>
        <taxon>Ascomycota</taxon>
        <taxon>Pezizomycotina</taxon>
        <taxon>Sordariomycetes</taxon>
        <taxon>Hypocreomycetidae</taxon>
        <taxon>Glomerellales</taxon>
        <taxon>Glomerellaceae</taxon>
        <taxon>Colletotrichum</taxon>
        <taxon>Colletotrichum destructivum species complex</taxon>
    </lineage>
</organism>
<keyword evidence="6" id="KW-0406">Ion transport</keyword>
<feature type="transmembrane region" description="Helical" evidence="9">
    <location>
        <begin position="170"/>
        <end position="191"/>
    </location>
</feature>
<evidence type="ECO:0000256" key="7">
    <source>
        <dbReference type="ARBA" id="ARBA00023136"/>
    </source>
</evidence>
<evidence type="ECO:0000313" key="12">
    <source>
        <dbReference type="Proteomes" id="UP000326340"/>
    </source>
</evidence>
<evidence type="ECO:0000256" key="1">
    <source>
        <dbReference type="ARBA" id="ARBA00004127"/>
    </source>
</evidence>
<evidence type="ECO:0000256" key="5">
    <source>
        <dbReference type="ARBA" id="ARBA00022989"/>
    </source>
</evidence>
<feature type="transmembrane region" description="Helical" evidence="9">
    <location>
        <begin position="83"/>
        <end position="100"/>
    </location>
</feature>